<evidence type="ECO:0000256" key="2">
    <source>
        <dbReference type="ARBA" id="ARBA00007635"/>
    </source>
</evidence>
<dbReference type="InterPro" id="IPR000620">
    <property type="entry name" value="EamA_dom"/>
</dbReference>
<keyword evidence="6" id="KW-0934">Plastid</keyword>
<dbReference type="GO" id="GO:0009507">
    <property type="term" value="C:chloroplast"/>
    <property type="evidence" value="ECO:0007669"/>
    <property type="project" value="UniProtKB-SubCell"/>
</dbReference>
<sequence>MRLKKYHLSPPVSHSGGSSTRHHPFADFRDEERWNRNKAIASLCLVQCLFGIGTVFVKWTLKSTSVKPITLLLHREVSAAIILVLLSSRHGWPLRKHFKEFLVAGFCMFLNQALFIVGVDLSGALVASCIQPSQPIVTFAIAVLVGQEKIDSKRCVGLGFAVVGAVAVVLGDVLVTGKSAAEVGKNSLLGDVCLIANCLAMGFCYVLVKELNKWYSSIVVIAWIYAYAALFLVMTAPFFLSERTEWLLPKQAIPAYLYLVLVISVMSYVVISWSNRHLDSSQVSCYGSFCYNFEFERNEEALPSHWKPTIRVAVSGAAGQISNHLLFQIASGLTFGEDQPVALHLLGSDRSKDAVQGVAMELEDSCYPLLREVWISTEAEQAFRDVDWAILIGAKPRGPGMERSDLLDLNGQIFQMQGQALNKVANPDCKVVVVGNPCNTNALIAMQNAPNLKRENFHALTRLDQNRARSQLAVKSNTHYGAVKNVAIWGNHSTTQVPDFVNATILGEPAEKVIDNQDWLEQEFTPVIQTRGAAVIKKWGRSSGASTAVSISNHIRSLLEPTPEGDCFCMAVCSDGNPYGIEEGLIYSMPLRSKGDGSYEICEDFEINDYLREKMVKSEEELVNERNCVKHLIGETGGACQIMEDTMLPGEN</sequence>
<dbReference type="InterPro" id="IPR022383">
    <property type="entry name" value="Lactate/malate_DH_C"/>
</dbReference>
<dbReference type="InterPro" id="IPR010945">
    <property type="entry name" value="Malate_DH_type2"/>
</dbReference>
<feature type="domain" description="Lactate/malate dehydrogenase N-terminal" evidence="14">
    <location>
        <begin position="311"/>
        <end position="458"/>
    </location>
</feature>
<evidence type="ECO:0000256" key="11">
    <source>
        <dbReference type="ARBA" id="ARBA00047976"/>
    </source>
</evidence>
<dbReference type="InterPro" id="IPR011273">
    <property type="entry name" value="Malate_DH_NADP-dep_pln"/>
</dbReference>
<dbReference type="OrthoDB" id="4069699at2759"/>
<dbReference type="CDD" id="cd01338">
    <property type="entry name" value="MDH_chloroplast-like"/>
    <property type="match status" value="1"/>
</dbReference>
<dbReference type="InterPro" id="IPR001236">
    <property type="entry name" value="Lactate/malate_DH_N"/>
</dbReference>
<dbReference type="Pfam" id="PF00892">
    <property type="entry name" value="EamA"/>
    <property type="match status" value="1"/>
</dbReference>
<dbReference type="PROSITE" id="PS00068">
    <property type="entry name" value="MDH"/>
    <property type="match status" value="1"/>
</dbReference>
<dbReference type="PANTHER" id="PTHR23382">
    <property type="entry name" value="MALATE DEHYDROGENASE"/>
    <property type="match status" value="1"/>
</dbReference>
<feature type="transmembrane region" description="Helical" evidence="13">
    <location>
        <begin position="157"/>
        <end position="176"/>
    </location>
</feature>
<evidence type="ECO:0000256" key="10">
    <source>
        <dbReference type="ARBA" id="ARBA00023157"/>
    </source>
</evidence>
<evidence type="ECO:0000256" key="7">
    <source>
        <dbReference type="ARBA" id="ARBA00022857"/>
    </source>
</evidence>
<keyword evidence="9" id="KW-0560">Oxidoreductase</keyword>
<evidence type="ECO:0000256" key="3">
    <source>
        <dbReference type="ARBA" id="ARBA00009613"/>
    </source>
</evidence>
<dbReference type="EMBL" id="CP031037">
    <property type="protein sequence ID" value="QDZ20350.1"/>
    <property type="molecule type" value="Genomic_DNA"/>
</dbReference>
<dbReference type="Gene3D" id="3.90.110.10">
    <property type="entry name" value="Lactate dehydrogenase/glycoside hydrolase, family 4, C-terminal"/>
    <property type="match status" value="1"/>
</dbReference>
<dbReference type="FunFam" id="3.90.110.10:FF:000002">
    <property type="entry name" value="Malate dehydrogenase"/>
    <property type="match status" value="1"/>
</dbReference>
<feature type="domain" description="Lactate/malate dehydrogenase C-terminal" evidence="16">
    <location>
        <begin position="461"/>
        <end position="631"/>
    </location>
</feature>
<evidence type="ECO:0000259" key="15">
    <source>
        <dbReference type="Pfam" id="PF00892"/>
    </source>
</evidence>
<dbReference type="FunFam" id="3.40.50.720:FF:000144">
    <property type="entry name" value="Malate dehydrogenase [NADP]"/>
    <property type="match status" value="1"/>
</dbReference>
<dbReference type="NCBIfam" id="NF003916">
    <property type="entry name" value="PRK05442.1"/>
    <property type="match status" value="1"/>
</dbReference>
<proteinExistence type="inferred from homology"/>
<protein>
    <recommendedName>
        <fullName evidence="4">malate dehydrogenase (NADP(+))</fullName>
        <ecNumber evidence="4">1.1.1.82</ecNumber>
    </recommendedName>
</protein>
<dbReference type="InterPro" id="IPR036291">
    <property type="entry name" value="NAD(P)-bd_dom_sf"/>
</dbReference>
<dbReference type="NCBIfam" id="TIGR01757">
    <property type="entry name" value="Malate-DH_plant"/>
    <property type="match status" value="1"/>
</dbReference>
<evidence type="ECO:0000259" key="16">
    <source>
        <dbReference type="Pfam" id="PF02866"/>
    </source>
</evidence>
<keyword evidence="5" id="KW-0150">Chloroplast</keyword>
<feature type="domain" description="EamA" evidence="15">
    <location>
        <begin position="40"/>
        <end position="169"/>
    </location>
</feature>
<evidence type="ECO:0000313" key="17">
    <source>
        <dbReference type="EMBL" id="QDZ20350.1"/>
    </source>
</evidence>
<dbReference type="Proteomes" id="UP000316726">
    <property type="component" value="Chromosome 4"/>
</dbReference>
<reference evidence="17 18" key="1">
    <citation type="submission" date="2018-07" db="EMBL/GenBank/DDBJ databases">
        <title>The complete nuclear genome of the prasinophyte Chloropicon primus (CCMP1205).</title>
        <authorList>
            <person name="Pombert J.-F."/>
            <person name="Otis C."/>
            <person name="Turmel M."/>
            <person name="Lemieux C."/>
        </authorList>
    </citation>
    <scope>NUCLEOTIDE SEQUENCE [LARGE SCALE GENOMIC DNA]</scope>
    <source>
        <strain evidence="17 18">CCMP1205</strain>
    </source>
</reference>
<evidence type="ECO:0000256" key="12">
    <source>
        <dbReference type="SAM" id="MobiDB-lite"/>
    </source>
</evidence>
<dbReference type="AlphaFoldDB" id="A0A5B8MM25"/>
<comment type="similarity">
    <text evidence="2">Belongs to the drug/metabolite transporter (DMT) superfamily. Plant drug/metabolite exporter (P-DME) (TC 2.A.7.4) family.</text>
</comment>
<name>A0A5B8MM25_9CHLO</name>
<dbReference type="GO" id="GO:0016020">
    <property type="term" value="C:membrane"/>
    <property type="evidence" value="ECO:0007669"/>
    <property type="project" value="InterPro"/>
</dbReference>
<dbReference type="Gene3D" id="3.40.50.720">
    <property type="entry name" value="NAD(P)-binding Rossmann-like Domain"/>
    <property type="match status" value="1"/>
</dbReference>
<comment type="catalytic activity">
    <reaction evidence="11">
        <text>(S)-malate + NADP(+) = oxaloacetate + NADPH + H(+)</text>
        <dbReference type="Rhea" id="RHEA:10824"/>
        <dbReference type="ChEBI" id="CHEBI:15378"/>
        <dbReference type="ChEBI" id="CHEBI:15589"/>
        <dbReference type="ChEBI" id="CHEBI:16452"/>
        <dbReference type="ChEBI" id="CHEBI:57783"/>
        <dbReference type="ChEBI" id="CHEBI:58349"/>
        <dbReference type="EC" id="1.1.1.82"/>
    </reaction>
</comment>
<feature type="transmembrane region" description="Helical" evidence="13">
    <location>
        <begin position="220"/>
        <end position="240"/>
    </location>
</feature>
<evidence type="ECO:0000256" key="5">
    <source>
        <dbReference type="ARBA" id="ARBA00022528"/>
    </source>
</evidence>
<evidence type="ECO:0000256" key="9">
    <source>
        <dbReference type="ARBA" id="ARBA00023002"/>
    </source>
</evidence>
<feature type="transmembrane region" description="Helical" evidence="13">
    <location>
        <begin position="100"/>
        <end position="119"/>
    </location>
</feature>
<dbReference type="InterPro" id="IPR015955">
    <property type="entry name" value="Lactate_DH/Glyco_Ohase_4_C"/>
</dbReference>
<dbReference type="InterPro" id="IPR037185">
    <property type="entry name" value="EmrE-like"/>
</dbReference>
<dbReference type="STRING" id="1764295.A0A5B8MM25"/>
<feature type="region of interest" description="Disordered" evidence="12">
    <location>
        <begin position="1"/>
        <end position="24"/>
    </location>
</feature>
<feature type="transmembrane region" description="Helical" evidence="13">
    <location>
        <begin position="252"/>
        <end position="271"/>
    </location>
</feature>
<organism evidence="17 18">
    <name type="scientific">Chloropicon primus</name>
    <dbReference type="NCBI Taxonomy" id="1764295"/>
    <lineage>
        <taxon>Eukaryota</taxon>
        <taxon>Viridiplantae</taxon>
        <taxon>Chlorophyta</taxon>
        <taxon>Chloropicophyceae</taxon>
        <taxon>Chloropicales</taxon>
        <taxon>Chloropicaceae</taxon>
        <taxon>Chloropicon</taxon>
    </lineage>
</organism>
<feature type="transmembrane region" description="Helical" evidence="13">
    <location>
        <begin position="39"/>
        <end position="57"/>
    </location>
</feature>
<dbReference type="SUPFAM" id="SSF56327">
    <property type="entry name" value="LDH C-terminal domain-like"/>
    <property type="match status" value="1"/>
</dbReference>
<comment type="similarity">
    <text evidence="3">Belongs to the LDH/MDH superfamily. MDH type 2 family.</text>
</comment>
<feature type="transmembrane region" description="Helical" evidence="13">
    <location>
        <begin position="125"/>
        <end position="145"/>
    </location>
</feature>
<feature type="transmembrane region" description="Helical" evidence="13">
    <location>
        <begin position="69"/>
        <end position="88"/>
    </location>
</feature>
<keyword evidence="13" id="KW-1133">Transmembrane helix</keyword>
<dbReference type="GO" id="GO:0046554">
    <property type="term" value="F:L-malate dehydrogenase (NADP+) activity"/>
    <property type="evidence" value="ECO:0007669"/>
    <property type="project" value="UniProtKB-EC"/>
</dbReference>
<feature type="transmembrane region" description="Helical" evidence="13">
    <location>
        <begin position="188"/>
        <end position="208"/>
    </location>
</feature>
<accession>A0A5B8MM25</accession>
<keyword evidence="10" id="KW-1015">Disulfide bond</keyword>
<evidence type="ECO:0000256" key="6">
    <source>
        <dbReference type="ARBA" id="ARBA00022640"/>
    </source>
</evidence>
<evidence type="ECO:0000256" key="8">
    <source>
        <dbReference type="ARBA" id="ARBA00022946"/>
    </source>
</evidence>
<evidence type="ECO:0000256" key="4">
    <source>
        <dbReference type="ARBA" id="ARBA00013132"/>
    </source>
</evidence>
<dbReference type="SUPFAM" id="SSF103481">
    <property type="entry name" value="Multidrug resistance efflux transporter EmrE"/>
    <property type="match status" value="1"/>
</dbReference>
<dbReference type="NCBIfam" id="TIGR01759">
    <property type="entry name" value="MalateDH-SF1"/>
    <property type="match status" value="1"/>
</dbReference>
<dbReference type="GO" id="GO:0006108">
    <property type="term" value="P:malate metabolic process"/>
    <property type="evidence" value="ECO:0007669"/>
    <property type="project" value="InterPro"/>
</dbReference>
<dbReference type="Pfam" id="PF02866">
    <property type="entry name" value="Ldh_1_C"/>
    <property type="match status" value="1"/>
</dbReference>
<dbReference type="SUPFAM" id="SSF51735">
    <property type="entry name" value="NAD(P)-binding Rossmann-fold domains"/>
    <property type="match status" value="1"/>
</dbReference>
<evidence type="ECO:0000313" key="18">
    <source>
        <dbReference type="Proteomes" id="UP000316726"/>
    </source>
</evidence>
<keyword evidence="13" id="KW-0472">Membrane</keyword>
<keyword evidence="13" id="KW-0812">Transmembrane</keyword>
<evidence type="ECO:0000256" key="13">
    <source>
        <dbReference type="SAM" id="Phobius"/>
    </source>
</evidence>
<dbReference type="InterPro" id="IPR001252">
    <property type="entry name" value="Malate_DH_AS"/>
</dbReference>
<keyword evidence="18" id="KW-1185">Reference proteome</keyword>
<gene>
    <name evidence="17" type="ORF">A3770_04p28680</name>
</gene>
<evidence type="ECO:0000259" key="14">
    <source>
        <dbReference type="Pfam" id="PF00056"/>
    </source>
</evidence>
<evidence type="ECO:0000256" key="1">
    <source>
        <dbReference type="ARBA" id="ARBA00004229"/>
    </source>
</evidence>
<keyword evidence="7" id="KW-0521">NADP</keyword>
<keyword evidence="8" id="KW-0809">Transit peptide</keyword>
<dbReference type="EC" id="1.1.1.82" evidence="4"/>
<dbReference type="Pfam" id="PF00056">
    <property type="entry name" value="Ldh_1_N"/>
    <property type="match status" value="1"/>
</dbReference>
<comment type="subcellular location">
    <subcellularLocation>
        <location evidence="1">Plastid</location>
        <location evidence="1">Chloroplast</location>
    </subcellularLocation>
</comment>